<evidence type="ECO:0000313" key="10">
    <source>
        <dbReference type="EMBL" id="SET39384.1"/>
    </source>
</evidence>
<dbReference type="InterPro" id="IPR038765">
    <property type="entry name" value="Papain-like_cys_pep_sf"/>
</dbReference>
<keyword evidence="5" id="KW-0788">Thiol protease</keyword>
<evidence type="ECO:0000256" key="6">
    <source>
        <dbReference type="SAM" id="Coils"/>
    </source>
</evidence>
<dbReference type="EMBL" id="FOIN01000009">
    <property type="protein sequence ID" value="SET39384.1"/>
    <property type="molecule type" value="Genomic_DNA"/>
</dbReference>
<feature type="coiled-coil region" evidence="6">
    <location>
        <begin position="73"/>
        <end position="107"/>
    </location>
</feature>
<dbReference type="OrthoDB" id="1654978at2"/>
<name>A0A1I0E3P0_9FIRM</name>
<dbReference type="InterPro" id="IPR000064">
    <property type="entry name" value="NLP_P60_dom"/>
</dbReference>
<dbReference type="RefSeq" id="WP_092353302.1">
    <property type="nucleotide sequence ID" value="NZ_CAMTSG010000009.1"/>
</dbReference>
<dbReference type="Proteomes" id="UP000198558">
    <property type="component" value="Unassembled WGS sequence"/>
</dbReference>
<dbReference type="PROSITE" id="PS51935">
    <property type="entry name" value="NLPC_P60"/>
    <property type="match status" value="1"/>
</dbReference>
<dbReference type="InterPro" id="IPR051794">
    <property type="entry name" value="PG_Endopeptidase_C40"/>
</dbReference>
<dbReference type="Gene3D" id="3.90.1720.10">
    <property type="entry name" value="endopeptidase domain like (from Nostoc punctiforme)"/>
    <property type="match status" value="1"/>
</dbReference>
<feature type="domain" description="NlpC/P60" evidence="9">
    <location>
        <begin position="304"/>
        <end position="438"/>
    </location>
</feature>
<feature type="region of interest" description="Disordered" evidence="7">
    <location>
        <begin position="252"/>
        <end position="301"/>
    </location>
</feature>
<gene>
    <name evidence="10" type="ORF">SAMN04489758_10931</name>
</gene>
<evidence type="ECO:0000256" key="4">
    <source>
        <dbReference type="ARBA" id="ARBA00022801"/>
    </source>
</evidence>
<dbReference type="AlphaFoldDB" id="A0A1I0E3P0"/>
<dbReference type="SUPFAM" id="SSF54001">
    <property type="entry name" value="Cysteine proteinases"/>
    <property type="match status" value="1"/>
</dbReference>
<feature type="compositionally biased region" description="Pro residues" evidence="7">
    <location>
        <begin position="257"/>
        <end position="266"/>
    </location>
</feature>
<reference evidence="11" key="1">
    <citation type="submission" date="2016-10" db="EMBL/GenBank/DDBJ databases">
        <authorList>
            <person name="Varghese N."/>
            <person name="Submissions S."/>
        </authorList>
    </citation>
    <scope>NUCLEOTIDE SEQUENCE [LARGE SCALE GENOMIC DNA]</scope>
    <source>
        <strain evidence="11">DSM 1551</strain>
    </source>
</reference>
<accession>A0A1I0E3P0</accession>
<keyword evidence="11" id="KW-1185">Reference proteome</keyword>
<dbReference type="GO" id="GO:0006508">
    <property type="term" value="P:proteolysis"/>
    <property type="evidence" value="ECO:0007669"/>
    <property type="project" value="UniProtKB-KW"/>
</dbReference>
<evidence type="ECO:0000256" key="1">
    <source>
        <dbReference type="ARBA" id="ARBA00007074"/>
    </source>
</evidence>
<evidence type="ECO:0000256" key="2">
    <source>
        <dbReference type="ARBA" id="ARBA00022670"/>
    </source>
</evidence>
<keyword evidence="4 10" id="KW-0378">Hydrolase</keyword>
<evidence type="ECO:0000259" key="9">
    <source>
        <dbReference type="PROSITE" id="PS51935"/>
    </source>
</evidence>
<dbReference type="GeneID" id="78288117"/>
<comment type="similarity">
    <text evidence="1">Belongs to the peptidase C40 family.</text>
</comment>
<dbReference type="InterPro" id="IPR057309">
    <property type="entry name" value="PcsB_CC"/>
</dbReference>
<proteinExistence type="inferred from homology"/>
<keyword evidence="2" id="KW-0645">Protease</keyword>
<protein>
    <submittedName>
        <fullName evidence="10">Cell wall-associated hydrolase, NlpC family</fullName>
    </submittedName>
</protein>
<feature type="signal peptide" evidence="8">
    <location>
        <begin position="1"/>
        <end position="23"/>
    </location>
</feature>
<evidence type="ECO:0000256" key="5">
    <source>
        <dbReference type="ARBA" id="ARBA00022807"/>
    </source>
</evidence>
<dbReference type="Gene3D" id="6.10.250.3150">
    <property type="match status" value="1"/>
</dbReference>
<sequence length="438" mass="48492">MKIKKSISTILVLSIFTTTYSNALPIKAVDFEGNENKYMNLCSSSNISNSNKSTCEQFNKYLKKKNNDLTVQLAKQKEAANDTKATLESVQKQLESLNKQISDREAEISYLTTTIANLQANIEKNTQILKDRMYSMQSYTNENTIINFIFGASNFSDMFARIEGFNELTKNDKELIEELNSQRKQVQEQQKTLEDAKAILLNQQNEQKALQSKYTALLEEQNKNIASTQNAIYDYGEMTDTLSAAIEEFNKNAYETPTPPPPPPKPSKPDNGSNSNNNGNNGGNNNNNNDENNNNNNGDIPNNGDLGERIYAAAYTKLGARYWWGAQGPTYFDCSGFVYWSLKQAGVSGGRNTAAGYSKMWSSVSFSNSKTGDLVCFGNPAYHIGIVIVNSNGSRSMIHAGGGDSSTHGDDPNACVKISSLEPGSYYYSRISTIRRVS</sequence>
<feature type="coiled-coil region" evidence="6">
    <location>
        <begin position="165"/>
        <end position="220"/>
    </location>
</feature>
<evidence type="ECO:0000256" key="7">
    <source>
        <dbReference type="SAM" id="MobiDB-lite"/>
    </source>
</evidence>
<dbReference type="GO" id="GO:0008234">
    <property type="term" value="F:cysteine-type peptidase activity"/>
    <property type="evidence" value="ECO:0007669"/>
    <property type="project" value="UniProtKB-KW"/>
</dbReference>
<keyword evidence="6" id="KW-0175">Coiled coil</keyword>
<evidence type="ECO:0000313" key="11">
    <source>
        <dbReference type="Proteomes" id="UP000198558"/>
    </source>
</evidence>
<feature type="compositionally biased region" description="Low complexity" evidence="7">
    <location>
        <begin position="269"/>
        <end position="301"/>
    </location>
</feature>
<organism evidence="10 11">
    <name type="scientific">Thomasclavelia cocleata</name>
    <dbReference type="NCBI Taxonomy" id="69824"/>
    <lineage>
        <taxon>Bacteria</taxon>
        <taxon>Bacillati</taxon>
        <taxon>Bacillota</taxon>
        <taxon>Erysipelotrichia</taxon>
        <taxon>Erysipelotrichales</taxon>
        <taxon>Coprobacillaceae</taxon>
        <taxon>Thomasclavelia</taxon>
    </lineage>
</organism>
<dbReference type="PANTHER" id="PTHR47359">
    <property type="entry name" value="PEPTIDOGLYCAN DL-ENDOPEPTIDASE CWLO"/>
    <property type="match status" value="1"/>
</dbReference>
<dbReference type="Pfam" id="PF24568">
    <property type="entry name" value="CC_PcsB"/>
    <property type="match status" value="1"/>
</dbReference>
<evidence type="ECO:0000256" key="8">
    <source>
        <dbReference type="SAM" id="SignalP"/>
    </source>
</evidence>
<dbReference type="PANTHER" id="PTHR47359:SF3">
    <property type="entry name" value="NLP_P60 DOMAIN-CONTAINING PROTEIN-RELATED"/>
    <property type="match status" value="1"/>
</dbReference>
<feature type="chain" id="PRO_5039266615" evidence="8">
    <location>
        <begin position="24"/>
        <end position="438"/>
    </location>
</feature>
<dbReference type="Pfam" id="PF00877">
    <property type="entry name" value="NLPC_P60"/>
    <property type="match status" value="1"/>
</dbReference>
<evidence type="ECO:0000256" key="3">
    <source>
        <dbReference type="ARBA" id="ARBA00022729"/>
    </source>
</evidence>
<keyword evidence="3 8" id="KW-0732">Signal</keyword>